<dbReference type="Pfam" id="PF23952">
    <property type="entry name" value="LRR_EndoS"/>
    <property type="match status" value="1"/>
</dbReference>
<dbReference type="STRING" id="290052.ASU35_00220"/>
<dbReference type="InterPro" id="IPR032675">
    <property type="entry name" value="LRR_dom_sf"/>
</dbReference>
<feature type="region of interest" description="Disordered" evidence="7">
    <location>
        <begin position="317"/>
        <end position="387"/>
    </location>
</feature>
<dbReference type="EC" id="3.2.1.96" evidence="2"/>
<dbReference type="InterPro" id="IPR003343">
    <property type="entry name" value="Big_2"/>
</dbReference>
<dbReference type="SMART" id="SM00635">
    <property type="entry name" value="BID_2"/>
    <property type="match status" value="1"/>
</dbReference>
<evidence type="ECO:0000256" key="5">
    <source>
        <dbReference type="ARBA" id="ARBA00023295"/>
    </source>
</evidence>
<evidence type="ECO:0000256" key="7">
    <source>
        <dbReference type="SAM" id="MobiDB-lite"/>
    </source>
</evidence>
<accession>A0A0V8QJ52</accession>
<keyword evidence="4" id="KW-0378">Hydrolase</keyword>
<dbReference type="GO" id="GO:0005975">
    <property type="term" value="P:carbohydrate metabolic process"/>
    <property type="evidence" value="ECO:0007669"/>
    <property type="project" value="InterPro"/>
</dbReference>
<dbReference type="PROSITE" id="PS01095">
    <property type="entry name" value="GH18_1"/>
    <property type="match status" value="1"/>
</dbReference>
<keyword evidence="5" id="KW-0326">Glycosidase</keyword>
<dbReference type="Pfam" id="PF20746">
    <property type="entry name" value="EndoS_Ig-like"/>
    <property type="match status" value="1"/>
</dbReference>
<dbReference type="Proteomes" id="UP000054874">
    <property type="component" value="Unassembled WGS sequence"/>
</dbReference>
<reference evidence="10 11" key="1">
    <citation type="submission" date="2015-11" db="EMBL/GenBank/DDBJ databases">
        <title>Butyribacter intestini gen. nov., sp. nov., a butyric acid-producing bacterium of the family Lachnospiraceae isolated from the human faeces.</title>
        <authorList>
            <person name="Zou Y."/>
            <person name="Xue W."/>
            <person name="Luo G."/>
            <person name="Lv M."/>
        </authorList>
    </citation>
    <scope>NUCLEOTIDE SEQUENCE [LARGE SCALE GENOMIC DNA]</scope>
    <source>
        <strain evidence="10 11">ACET-33324</strain>
    </source>
</reference>
<dbReference type="InterPro" id="IPR049410">
    <property type="entry name" value="EndoS-like_Ig-like"/>
</dbReference>
<dbReference type="SUPFAM" id="SSF49373">
    <property type="entry name" value="Invasin/intimin cell-adhesion fragments"/>
    <property type="match status" value="1"/>
</dbReference>
<protein>
    <recommendedName>
        <fullName evidence="2">mannosyl-glycoprotein endo-beta-N-acetylglucosaminidase</fullName>
        <ecNumber evidence="2">3.2.1.96</ecNumber>
    </recommendedName>
</protein>
<evidence type="ECO:0000259" key="9">
    <source>
        <dbReference type="SMART" id="SM00635"/>
    </source>
</evidence>
<dbReference type="Gene3D" id="3.20.20.80">
    <property type="entry name" value="Glycosidases"/>
    <property type="match status" value="1"/>
</dbReference>
<dbReference type="InterPro" id="IPR001579">
    <property type="entry name" value="Glyco_hydro_18_chit_AS"/>
</dbReference>
<feature type="domain" description="BIG2" evidence="9">
    <location>
        <begin position="31"/>
        <end position="102"/>
    </location>
</feature>
<dbReference type="AlphaFoldDB" id="A0A0V8QJ52"/>
<feature type="signal peptide" evidence="8">
    <location>
        <begin position="1"/>
        <end position="26"/>
    </location>
</feature>
<gene>
    <name evidence="10" type="ORF">ASU35_00220</name>
</gene>
<evidence type="ECO:0000313" key="10">
    <source>
        <dbReference type="EMBL" id="KSV60637.1"/>
    </source>
</evidence>
<dbReference type="OrthoDB" id="6372180at2"/>
<evidence type="ECO:0000256" key="2">
    <source>
        <dbReference type="ARBA" id="ARBA00012566"/>
    </source>
</evidence>
<feature type="chain" id="PRO_5006894362" description="mannosyl-glycoprotein endo-beta-N-acetylglucosaminidase" evidence="8">
    <location>
        <begin position="27"/>
        <end position="1241"/>
    </location>
</feature>
<keyword evidence="3 8" id="KW-0732">Signal</keyword>
<dbReference type="InterPro" id="IPR008964">
    <property type="entry name" value="Invasin/intimin_cell_adhesion"/>
</dbReference>
<evidence type="ECO:0000313" key="11">
    <source>
        <dbReference type="Proteomes" id="UP000054874"/>
    </source>
</evidence>
<dbReference type="InterPro" id="IPR057016">
    <property type="entry name" value="EndoS_F2-like_TIM-barrel"/>
</dbReference>
<dbReference type="Pfam" id="PF23916">
    <property type="entry name" value="TIM-barrel_EndoS"/>
    <property type="match status" value="1"/>
</dbReference>
<proteinExistence type="inferred from homology"/>
<dbReference type="RefSeq" id="WP_058351116.1">
    <property type="nucleotide sequence ID" value="NZ_CABMMD010000001.1"/>
</dbReference>
<sequence>MRDRKKKGMAILLILAIIMTSIPAYAASKPGLNKTKVSLETSGKKRTYQLVIKNLPKKAIVSFQSANKKVATVSRKGLIKAVKPGSTMVTAMIKAEKKSYKLTCKVTVKKSEKITEVTVSGQSELDRALLNKDIRKITIKTKAETALRIGRGDYGNIALVVKAPKADIYNSGRFESITIHEIKADTWHEEARGNSLTVLADSGRILVSEEAELAAIAIEKKEARVVVEVLGKVKEISLKEPCALSLTGKKDTSPSEVRLLVEEKAENSKITTELPVKAQLSARVELHLKQGAEGSYIETSRRDIPLIVKNDTRDAVEIRTPEGMTKVENEPSPSYGQIVIPVKPEEPKKEEQPAKPEEPKKEEQPVKPEEPKKEEQPVKPEEPKKEVELKRAPLYGAYYRTWKDVASTGYDENETERKPENLKSHGGLNKMSDIPDSVDLAFVFADWTADESDFWRVLKEEYVPALHKKGVKVIRTIGIKDVYGVRGLSKELEYEKNEEGYKKLAGAIVDRYVNAYGLDGLDIDLEGMDLPDNTWNGLTKNYSEEQKEQCYEQLISVIKEIGKLIGPGSEHPEKLFILDTTIPAPKSRVFQKTYEEYNYVLVQMYGVTSENGTWEVDEAGFKDGTRDSMWNGFKEYIKPEQFMIGFSFYEEGGDAGDNIWGDTVSKDGKNPGTPTDSRACRHAVWQPEDGVKAGIFAYAVDRDGVKEGVGAESAKKNNCTIKDTDSRKRDSKWGDNTPQVKTEYEWSIALKKQMVEHEDYARITAEDFPDEALRNCVIRQIGDYKGNIARFSGELVIDDPNIESLQGLENFANLKKLTIKGLTKLKEITTAVLPASIRGVQGSPYEKEEVRLELAELPALNTLELKNLDLEHLPFADTESFKALKTLDISENRIDFSNGTEDAKKLQKLKATAGEILFDKQKPRAYMVNGEKKFKLTVSTASAITVDNFSMGAYTSGGTYIQRGEAGFQAFRESKLDGIAFVDETYSYQEFAKAYFFKELKEGKEVENTAIARYSFRTVNHTGTDVDNQISLAEDESYTVQVLEKVKRKGTEVYDDKECFRFEVIVGEGKERLENLTQNKAGIIHSSFSGGMYSYDFNQKKETIFDGVKEPKQGEALRLGGSEAYIIFDLGEGSAVAKQWIFYNAYKNVYGNTARETVDGELWYYTGEGKPSELSWNNDTKKYEFGAGWVKADSFDNLGEANAYSSKLENIEARYWCFNITKVKAGIVAIPELEILGQFKD</sequence>
<dbReference type="GO" id="GO:0033925">
    <property type="term" value="F:mannosyl-glycoprotein endo-beta-N-acetylglucosaminidase activity"/>
    <property type="evidence" value="ECO:0007669"/>
    <property type="project" value="UniProtKB-EC"/>
</dbReference>
<feature type="compositionally biased region" description="Basic and acidic residues" evidence="7">
    <location>
        <begin position="317"/>
        <end position="329"/>
    </location>
</feature>
<evidence type="ECO:0000256" key="1">
    <source>
        <dbReference type="ARBA" id="ARBA00009336"/>
    </source>
</evidence>
<dbReference type="Pfam" id="PF02368">
    <property type="entry name" value="Big_2"/>
    <property type="match status" value="1"/>
</dbReference>
<organism evidence="10 11">
    <name type="scientific">Acetivibrio ethanolgignens</name>
    <dbReference type="NCBI Taxonomy" id="290052"/>
    <lineage>
        <taxon>Bacteria</taxon>
        <taxon>Bacillati</taxon>
        <taxon>Bacillota</taxon>
        <taxon>Clostridia</taxon>
        <taxon>Eubacteriales</taxon>
        <taxon>Oscillospiraceae</taxon>
        <taxon>Acetivibrio</taxon>
    </lineage>
</organism>
<evidence type="ECO:0000256" key="6">
    <source>
        <dbReference type="ARBA" id="ARBA00034414"/>
    </source>
</evidence>
<keyword evidence="11" id="KW-1185">Reference proteome</keyword>
<feature type="region of interest" description="Disordered" evidence="7">
    <location>
        <begin position="408"/>
        <end position="428"/>
    </location>
</feature>
<feature type="compositionally biased region" description="Basic and acidic residues" evidence="7">
    <location>
        <begin position="343"/>
        <end position="387"/>
    </location>
</feature>
<comment type="catalytic activity">
    <reaction evidence="6">
        <text>an N(4)-(oligosaccharide-(1-&gt;3)-[oligosaccharide-(1-&gt;6)]-beta-D-Man-(1-&gt;4)-beta-D-GlcNAc-(1-&gt;4)-alpha-D-GlcNAc)-L-asparaginyl-[protein] + H2O = an oligosaccharide-(1-&gt;3)-[oligosaccharide-(1-&gt;6)]-beta-D-Man-(1-&gt;4)-D-GlcNAc + N(4)-(N-acetyl-beta-D-glucosaminyl)-L-asparaginyl-[protein]</text>
        <dbReference type="Rhea" id="RHEA:73067"/>
        <dbReference type="Rhea" id="RHEA-COMP:12603"/>
        <dbReference type="Rhea" id="RHEA-COMP:18176"/>
        <dbReference type="ChEBI" id="CHEBI:15377"/>
        <dbReference type="ChEBI" id="CHEBI:132248"/>
        <dbReference type="ChEBI" id="CHEBI:192714"/>
        <dbReference type="ChEBI" id="CHEBI:192715"/>
        <dbReference type="EC" id="3.2.1.96"/>
    </reaction>
</comment>
<name>A0A0V8QJ52_9FIRM</name>
<dbReference type="Gene3D" id="2.60.40.1080">
    <property type="match status" value="1"/>
</dbReference>
<evidence type="ECO:0000256" key="3">
    <source>
        <dbReference type="ARBA" id="ARBA00022729"/>
    </source>
</evidence>
<comment type="caution">
    <text evidence="10">The sequence shown here is derived from an EMBL/GenBank/DDBJ whole genome shotgun (WGS) entry which is preliminary data.</text>
</comment>
<evidence type="ECO:0000256" key="4">
    <source>
        <dbReference type="ARBA" id="ARBA00022801"/>
    </source>
</evidence>
<dbReference type="SUPFAM" id="SSF52047">
    <property type="entry name" value="RNI-like"/>
    <property type="match status" value="1"/>
</dbReference>
<dbReference type="EMBL" id="LNAM01000001">
    <property type="protein sequence ID" value="KSV60637.1"/>
    <property type="molecule type" value="Genomic_DNA"/>
</dbReference>
<dbReference type="SUPFAM" id="SSF51445">
    <property type="entry name" value="(Trans)glycosidases"/>
    <property type="match status" value="1"/>
</dbReference>
<dbReference type="Gene3D" id="3.80.10.10">
    <property type="entry name" value="Ribonuclease Inhibitor"/>
    <property type="match status" value="1"/>
</dbReference>
<comment type="similarity">
    <text evidence="1">Belongs to the glycosyl hydrolase 18 family.</text>
</comment>
<evidence type="ECO:0000256" key="8">
    <source>
        <dbReference type="SAM" id="SignalP"/>
    </source>
</evidence>
<dbReference type="InterPro" id="IPR017853">
    <property type="entry name" value="GH"/>
</dbReference>